<protein>
    <submittedName>
        <fullName evidence="6 7">Breast cancer type 2 susceptibility protein brca2, putative</fullName>
    </submittedName>
</protein>
<dbReference type="PANTHER" id="PTHR11289">
    <property type="entry name" value="BREAST CANCER TYPE 2 SUSCEPTIBILITY PROTEIN BRCA2"/>
    <property type="match status" value="1"/>
</dbReference>
<dbReference type="InterPro" id="IPR015187">
    <property type="entry name" value="BRCA2_OB_1"/>
</dbReference>
<dbReference type="EMBL" id="ABJB010106615">
    <property type="status" value="NOT_ANNOTATED_CDS"/>
    <property type="molecule type" value="Genomic_DNA"/>
</dbReference>
<feature type="domain" description="BRCA2 OB3" evidence="4">
    <location>
        <begin position="1358"/>
        <end position="1458"/>
    </location>
</feature>
<evidence type="ECO:0000259" key="5">
    <source>
        <dbReference type="Pfam" id="PF09169"/>
    </source>
</evidence>
<dbReference type="GO" id="GO:0006355">
    <property type="term" value="P:regulation of DNA-templated transcription"/>
    <property type="evidence" value="ECO:0000318"/>
    <property type="project" value="GO_Central"/>
</dbReference>
<feature type="region of interest" description="Disordered" evidence="2">
    <location>
        <begin position="54"/>
        <end position="231"/>
    </location>
</feature>
<dbReference type="VEuPathDB" id="VectorBase:ISCP_028806"/>
<name>B7PB26_IXOSC</name>
<dbReference type="VEuPathDB" id="VectorBase:ISCW017529"/>
<accession>B7PB26</accession>
<gene>
    <name evidence="6" type="ORF">IscW_ISCW017529</name>
</gene>
<dbReference type="EMBL" id="ABJB010736644">
    <property type="status" value="NOT_ANNOTATED_CDS"/>
    <property type="molecule type" value="Genomic_DNA"/>
</dbReference>
<dbReference type="EMBL" id="ABJB010879558">
    <property type="status" value="NOT_ANNOTATED_CDS"/>
    <property type="molecule type" value="Genomic_DNA"/>
</dbReference>
<dbReference type="VEuPathDB" id="VectorBase:ISCI017529"/>
<dbReference type="EMBL" id="ABJB010553294">
    <property type="status" value="NOT_ANNOTATED_CDS"/>
    <property type="molecule type" value="Genomic_DNA"/>
</dbReference>
<dbReference type="CDD" id="cd04493">
    <property type="entry name" value="BRCA2DBD_OB1"/>
    <property type="match status" value="1"/>
</dbReference>
<dbReference type="EMBL" id="ABJB010659779">
    <property type="status" value="NOT_ANNOTATED_CDS"/>
    <property type="molecule type" value="Genomic_DNA"/>
</dbReference>
<dbReference type="EMBL" id="ABJB010805317">
    <property type="status" value="NOT_ANNOTATED_CDS"/>
    <property type="molecule type" value="Genomic_DNA"/>
</dbReference>
<dbReference type="GO" id="GO:0005634">
    <property type="term" value="C:nucleus"/>
    <property type="evidence" value="ECO:0000318"/>
    <property type="project" value="GO_Central"/>
</dbReference>
<dbReference type="EnsemblMetazoa" id="ISCW017529-RA">
    <property type="protein sequence ID" value="ISCW017529-PA"/>
    <property type="gene ID" value="ISCW017529"/>
</dbReference>
<dbReference type="PaxDb" id="6945-B7PB26"/>
<dbReference type="OrthoDB" id="6510875at2759"/>
<dbReference type="SUPFAM" id="SSF81878">
    <property type="entry name" value="BRCA2 tower domain"/>
    <property type="match status" value="1"/>
</dbReference>
<dbReference type="GO" id="GO:0000724">
    <property type="term" value="P:double-strand break repair via homologous recombination"/>
    <property type="evidence" value="ECO:0000318"/>
    <property type="project" value="GO_Central"/>
</dbReference>
<feature type="compositionally biased region" description="Basic and acidic residues" evidence="2">
    <location>
        <begin position="150"/>
        <end position="164"/>
    </location>
</feature>
<feature type="region of interest" description="Disordered" evidence="2">
    <location>
        <begin position="330"/>
        <end position="365"/>
    </location>
</feature>
<dbReference type="InParanoid" id="B7PB26"/>
<feature type="compositionally biased region" description="Low complexity" evidence="2">
    <location>
        <begin position="172"/>
        <end position="184"/>
    </location>
</feature>
<sequence>MNDQDELRDEARFRMFVDDDNHRSLFEAFVSQTNKDLGPIDKNWFYNERSSQVSACSGSDVGTALDSPSSQQSSSTCVSGATPRSSRPAELFSPCASALEWTPSPPSKSDMFKTPAVPNPRSLLHSLGVGAAGPSPQWSPSLQTPPNGHSSEKKDMDIRKDDNLHLAPRSLFRSSTASFRSYSSEMEDVPEGKPKDIPYGDEDDEVPRQKPPSSCFGDGVTPQASRTEPKRLPVEALARCIQQGNWDEQELLESLSMAEDRSEQALPQLPSPCVTPSSSQIFVNNDNKTEDIDAHTKADMFVDQSVVDIPLIVDIDARDSSNILTVDVATSSQASGSPPARRRSATARRKLMGDPRGPVPLHSAANLGRPGKLELVAESVCAGSAGESLRDGSTSEESRMDLAFAKSQNDFLKVGYSFTQMVEVAESTMACLEAPDVGFTQSEPSEAAVSSESILGCLLGMDSTKQAKKVAADVPPSQVAFQSLTAVPVPKAIYLPSTAEAQASHSVCSDEVIEVIAEDVAPKITTGFTTGSGKVVTVLSKSLNAAQCLLLDVGGHQIEEKKRSAVSAGRVVTVARDSLTTAQGLLHDVTKEVASFDGLPNGKSDVAARSDVVTGFTTCTRKPASVHSDSLDAASRVLGASTKNASLDDLEEMPDALRQQDIRGRLLAPPLASVSCLSVAQGTPQRLANGLVANSSPGIASEAQRTPQSASAMFKSRLKGVARAPSFVTPFKAVGKPQTPTVAAKTTVAPPRSLFRKSQIQPGKLWIMRRVLKKDRISLKEAFEGNAPRFYSCEELAAFGVSGVTASVNSISAANFEFSAPPPDALIILGDGATVQPSPGQSRLGKSELYRDCFIFQLTAFGVSGVTASVNSISAANFEFSTPPPEALIILGDGATVQLSPGQSRLGKSELYSAFLGVPGVDSSLISREWFDNHYRWIVWKLASLEQHGPHVFAGRSLTPDNVMLQMKYRYDVEIDHSTRSALRKIIERDDIASGTLILCVSGINREENALRVELTDGWYGLRAEFDEPLSKLVSENRIFVGQKLITSGADIVGSTDACTPLEVPDELALRLNFNSTRRARWDAKLGYLRARQPFRVSLGSLNPKGGAVGRVDCIVIRAYPVMYLEMLSNKTAVMRSERAELVVAAKHDKLRSAFTEKLTAEVLSQVEKDDTEGLSLETLSGVQVSYSVKQIQGLTSGQDIWKALCCSADSVEIERILTPNQLRLLNEYQDQQLNQKQLALQQKLEQAFQQAEEEGKASQARRTFSRGCVLSVWRPTDELRQMLVEGRAVSVYNVHVSPVRNVLPDVQNCAVELTTSKGTRYETVDCPEHVRIYYSRQASSVTSFPVLLSENGSPGRAVDIVGLVFLVSRQSERDIFYLADSKLNFVQLVVAKQSQAVLADDSVGPGHFVAATDVVLRPRNRELGKVAVVATTDFSEVTCSPHKSHLCSALVMIKEFIPAVLADDSVGPGHFVAATDVVLRPRNRELGKVAVVATTDFSEVTCSPHKSHLCSALVTIKEFIPDPSGFVTAALKRFQTPTPTPPTTPNAVLKTLYTYETTPNRLPWQQATAKTAPAPPKQPVFQLQPRTPAVANDGLDLSGRKSVKPGSAADLRSKQIRARIALLERYTALAPVPTLASPPSKETRKPYRKPVIANRDDKAASPESSPPMDLDTD</sequence>
<evidence type="ECO:0000313" key="7">
    <source>
        <dbReference type="EnsemblMetazoa" id="ISCW017529-PA"/>
    </source>
</evidence>
<dbReference type="InterPro" id="IPR015252">
    <property type="entry name" value="BRCA2_hlx"/>
</dbReference>
<evidence type="ECO:0000256" key="1">
    <source>
        <dbReference type="SAM" id="Coils"/>
    </source>
</evidence>
<dbReference type="Proteomes" id="UP000001555">
    <property type="component" value="Unassembled WGS sequence"/>
</dbReference>
<dbReference type="EMBL" id="ABJB011065880">
    <property type="status" value="NOT_ANNOTATED_CDS"/>
    <property type="molecule type" value="Genomic_DNA"/>
</dbReference>
<feature type="region of interest" description="Disordered" evidence="2">
    <location>
        <begin position="1630"/>
        <end position="1674"/>
    </location>
</feature>
<keyword evidence="1" id="KW-0175">Coiled coil</keyword>
<dbReference type="InterPro" id="IPR036315">
    <property type="entry name" value="BRCA2_hlx_sf"/>
</dbReference>
<dbReference type="InterPro" id="IPR012340">
    <property type="entry name" value="NA-bd_OB-fold"/>
</dbReference>
<dbReference type="HOGENOM" id="CLU_241701_0_0_1"/>
<dbReference type="InterPro" id="IPR015525">
    <property type="entry name" value="BRCA2"/>
</dbReference>
<feature type="compositionally biased region" description="Basic residues" evidence="2">
    <location>
        <begin position="340"/>
        <end position="350"/>
    </location>
</feature>
<reference evidence="6 8" key="1">
    <citation type="submission" date="2008-03" db="EMBL/GenBank/DDBJ databases">
        <title>Annotation of Ixodes scapularis.</title>
        <authorList>
            <consortium name="Ixodes scapularis Genome Project Consortium"/>
            <person name="Caler E."/>
            <person name="Hannick L.I."/>
            <person name="Bidwell S."/>
            <person name="Joardar V."/>
            <person name="Thiagarajan M."/>
            <person name="Amedeo P."/>
            <person name="Galinsky K.J."/>
            <person name="Schobel S."/>
            <person name="Inman J."/>
            <person name="Hostetler J."/>
            <person name="Miller J."/>
            <person name="Hammond M."/>
            <person name="Megy K."/>
            <person name="Lawson D."/>
            <person name="Kodira C."/>
            <person name="Sutton G."/>
            <person name="Meyer J."/>
            <person name="Hill C.A."/>
            <person name="Birren B."/>
            <person name="Nene V."/>
            <person name="Collins F."/>
            <person name="Alarcon-Chaidez F."/>
            <person name="Wikel S."/>
            <person name="Strausberg R."/>
        </authorList>
    </citation>
    <scope>NUCLEOTIDE SEQUENCE [LARGE SCALE GENOMIC DNA]</scope>
    <source>
        <strain evidence="8">Wikel</strain>
        <strain evidence="6">Wikel colony</strain>
    </source>
</reference>
<organism>
    <name type="scientific">Ixodes scapularis</name>
    <name type="common">Black-legged tick</name>
    <name type="synonym">Deer tick</name>
    <dbReference type="NCBI Taxonomy" id="6945"/>
    <lineage>
        <taxon>Eukaryota</taxon>
        <taxon>Metazoa</taxon>
        <taxon>Ecdysozoa</taxon>
        <taxon>Arthropoda</taxon>
        <taxon>Chelicerata</taxon>
        <taxon>Arachnida</taxon>
        <taxon>Acari</taxon>
        <taxon>Parasitiformes</taxon>
        <taxon>Ixodida</taxon>
        <taxon>Ixodoidea</taxon>
        <taxon>Ixodidae</taxon>
        <taxon>Ixodinae</taxon>
        <taxon>Ixodes</taxon>
    </lineage>
</organism>
<dbReference type="EMBL" id="ABJB010367366">
    <property type="status" value="NOT_ANNOTATED_CDS"/>
    <property type="molecule type" value="Genomic_DNA"/>
</dbReference>
<feature type="domain" description="Breast cancer type 2 susceptibility protein helical" evidence="5">
    <location>
        <begin position="857"/>
        <end position="978"/>
    </location>
</feature>
<dbReference type="InterPro" id="IPR015188">
    <property type="entry name" value="BRCA2_OB_3"/>
</dbReference>
<feature type="compositionally biased region" description="Polar residues" evidence="2">
    <location>
        <begin position="136"/>
        <end position="149"/>
    </location>
</feature>
<evidence type="ECO:0000313" key="6">
    <source>
        <dbReference type="EMBL" id="EEC03798.1"/>
    </source>
</evidence>
<dbReference type="Pfam" id="PF09104">
    <property type="entry name" value="BRCA-2_OB3"/>
    <property type="match status" value="1"/>
</dbReference>
<dbReference type="EMBL" id="ABJB011035383">
    <property type="status" value="NOT_ANNOTATED_CDS"/>
    <property type="molecule type" value="Genomic_DNA"/>
</dbReference>
<feature type="region of interest" description="Disordered" evidence="2">
    <location>
        <begin position="1591"/>
        <end position="1611"/>
    </location>
</feature>
<proteinExistence type="predicted"/>
<dbReference type="Pfam" id="PF09103">
    <property type="entry name" value="BRCA-2_OB1"/>
    <property type="match status" value="1"/>
</dbReference>
<evidence type="ECO:0000259" key="4">
    <source>
        <dbReference type="Pfam" id="PF09104"/>
    </source>
</evidence>
<reference evidence="7" key="2">
    <citation type="submission" date="2020-05" db="UniProtKB">
        <authorList>
            <consortium name="EnsemblMetazoa"/>
        </authorList>
    </citation>
    <scope>IDENTIFICATION</scope>
    <source>
        <strain evidence="7">wikel</strain>
    </source>
</reference>
<dbReference type="GO" id="GO:0003697">
    <property type="term" value="F:single-stranded DNA binding"/>
    <property type="evidence" value="ECO:0000318"/>
    <property type="project" value="GO_Central"/>
</dbReference>
<dbReference type="STRING" id="6945.B7PB26"/>
<dbReference type="EMBL" id="ABJB010286862">
    <property type="status" value="NOT_ANNOTATED_CDS"/>
    <property type="molecule type" value="Genomic_DNA"/>
</dbReference>
<dbReference type="EMBL" id="DS674345">
    <property type="protein sequence ID" value="EEC03798.1"/>
    <property type="molecule type" value="Genomic_DNA"/>
</dbReference>
<evidence type="ECO:0000256" key="2">
    <source>
        <dbReference type="SAM" id="MobiDB-lite"/>
    </source>
</evidence>
<dbReference type="Gene3D" id="2.40.50.140">
    <property type="entry name" value="Nucleic acid-binding proteins"/>
    <property type="match status" value="5"/>
</dbReference>
<evidence type="ECO:0000259" key="3">
    <source>
        <dbReference type="Pfam" id="PF09103"/>
    </source>
</evidence>
<feature type="coiled-coil region" evidence="1">
    <location>
        <begin position="1235"/>
        <end position="1262"/>
    </location>
</feature>
<evidence type="ECO:0000313" key="8">
    <source>
        <dbReference type="Proteomes" id="UP000001555"/>
    </source>
</evidence>
<feature type="domain" description="BRCA2 OB1" evidence="3">
    <location>
        <begin position="981"/>
        <end position="1089"/>
    </location>
</feature>
<dbReference type="SUPFAM" id="SSF50249">
    <property type="entry name" value="Nucleic acid-binding proteins"/>
    <property type="match status" value="3"/>
</dbReference>
<dbReference type="PANTHER" id="PTHR11289:SF0">
    <property type="entry name" value="BREAST CANCER TYPE 2 SUSCEPTIBILITY PROTEIN"/>
    <property type="match status" value="1"/>
</dbReference>
<keyword evidence="8" id="KW-1185">Reference proteome</keyword>
<feature type="compositionally biased region" description="Polar residues" evidence="2">
    <location>
        <begin position="76"/>
        <end position="85"/>
    </location>
</feature>
<dbReference type="SUPFAM" id="SSF81872">
    <property type="entry name" value="BRCA2 helical domain"/>
    <property type="match status" value="2"/>
</dbReference>
<dbReference type="Pfam" id="PF09169">
    <property type="entry name" value="BRCA-2_helical"/>
    <property type="match status" value="1"/>
</dbReference>